<sequence length="265" mass="28431">SSTLDGETDEGANDSAAPDDYNPLSGDSPPFYGRECETSSRAIEVFSPEVEDRNPRMFDRNDESPLHSSLFGTAAIEGDNTTFSFAELGLPAEQYPPTTVEAYIPIAMEAYVPAAVEELPAGGSAFEGAFDLFRMIFLEDETVPYPAPGGSCSFPFLENTRSPFSEVHAHSAFQVGDTTGTDHDSHGRGYNLETSALLANTCGFHSYLADLSSSSHDLRAEDSGFLRPSGPEIEERNSSPGNSPQSNNSRSPSIELAAFPDHGVE</sequence>
<organism evidence="2 3">
    <name type="scientific">Colocasia esculenta</name>
    <name type="common">Wild taro</name>
    <name type="synonym">Arum esculentum</name>
    <dbReference type="NCBI Taxonomy" id="4460"/>
    <lineage>
        <taxon>Eukaryota</taxon>
        <taxon>Viridiplantae</taxon>
        <taxon>Streptophyta</taxon>
        <taxon>Embryophyta</taxon>
        <taxon>Tracheophyta</taxon>
        <taxon>Spermatophyta</taxon>
        <taxon>Magnoliopsida</taxon>
        <taxon>Liliopsida</taxon>
        <taxon>Araceae</taxon>
        <taxon>Aroideae</taxon>
        <taxon>Colocasieae</taxon>
        <taxon>Colocasia</taxon>
    </lineage>
</organism>
<feature type="compositionally biased region" description="Acidic residues" evidence="1">
    <location>
        <begin position="1"/>
        <end position="12"/>
    </location>
</feature>
<accession>A0A843TLC4</accession>
<dbReference type="AlphaFoldDB" id="A0A843TLC4"/>
<feature type="non-terminal residue" evidence="2">
    <location>
        <position position="1"/>
    </location>
</feature>
<proteinExistence type="predicted"/>
<gene>
    <name evidence="2" type="ORF">Taro_001654</name>
</gene>
<feature type="compositionally biased region" description="Low complexity" evidence="1">
    <location>
        <begin position="238"/>
        <end position="253"/>
    </location>
</feature>
<feature type="region of interest" description="Disordered" evidence="1">
    <location>
        <begin position="219"/>
        <end position="265"/>
    </location>
</feature>
<reference evidence="2" key="1">
    <citation type="submission" date="2017-07" db="EMBL/GenBank/DDBJ databases">
        <title>Taro Niue Genome Assembly and Annotation.</title>
        <authorList>
            <person name="Atibalentja N."/>
            <person name="Keating K."/>
            <person name="Fields C.J."/>
        </authorList>
    </citation>
    <scope>NUCLEOTIDE SEQUENCE</scope>
    <source>
        <strain evidence="2">Niue_2</strain>
        <tissue evidence="2">Leaf</tissue>
    </source>
</reference>
<evidence type="ECO:0000256" key="1">
    <source>
        <dbReference type="SAM" id="MobiDB-lite"/>
    </source>
</evidence>
<evidence type="ECO:0000313" key="2">
    <source>
        <dbReference type="EMBL" id="MQL69359.1"/>
    </source>
</evidence>
<comment type="caution">
    <text evidence="2">The sequence shown here is derived from an EMBL/GenBank/DDBJ whole genome shotgun (WGS) entry which is preliminary data.</text>
</comment>
<evidence type="ECO:0000313" key="3">
    <source>
        <dbReference type="Proteomes" id="UP000652761"/>
    </source>
</evidence>
<protein>
    <submittedName>
        <fullName evidence="2">Uncharacterized protein</fullName>
    </submittedName>
</protein>
<keyword evidence="3" id="KW-1185">Reference proteome</keyword>
<feature type="region of interest" description="Disordered" evidence="1">
    <location>
        <begin position="1"/>
        <end position="34"/>
    </location>
</feature>
<dbReference type="Proteomes" id="UP000652761">
    <property type="component" value="Unassembled WGS sequence"/>
</dbReference>
<dbReference type="EMBL" id="NMUH01000035">
    <property type="protein sequence ID" value="MQL69359.1"/>
    <property type="molecule type" value="Genomic_DNA"/>
</dbReference>
<name>A0A843TLC4_COLES</name>